<accession>A0ABR3XY39</accession>
<sequence>MFAKALPVLTLLAQASTLVSAEVTLAIGVSSTLIPSLPGGEPSIGCQMFTNMVSDGQGLALDGSGPQDDCPAADVFLFCRRWGCPFQMTFGNHLVEVTVESDNADDKSITVTATGLNSGTTTVTCPWNPINLVKTDSGSLDQLWQCDISAIQG</sequence>
<feature type="signal peptide" evidence="1">
    <location>
        <begin position="1"/>
        <end position="21"/>
    </location>
</feature>
<feature type="chain" id="PRO_5047286629" description="AA1-like domain-containing protein" evidence="1">
    <location>
        <begin position="22"/>
        <end position="153"/>
    </location>
</feature>
<reference evidence="2 3" key="1">
    <citation type="journal article" date="2024" name="Commun. Biol.">
        <title>Comparative genomic analysis of thermophilic fungi reveals convergent evolutionary adaptations and gene losses.</title>
        <authorList>
            <person name="Steindorff A.S."/>
            <person name="Aguilar-Pontes M.V."/>
            <person name="Robinson A.J."/>
            <person name="Andreopoulos B."/>
            <person name="LaButti K."/>
            <person name="Kuo A."/>
            <person name="Mondo S."/>
            <person name="Riley R."/>
            <person name="Otillar R."/>
            <person name="Haridas S."/>
            <person name="Lipzen A."/>
            <person name="Grimwood J."/>
            <person name="Schmutz J."/>
            <person name="Clum A."/>
            <person name="Reid I.D."/>
            <person name="Moisan M.C."/>
            <person name="Butler G."/>
            <person name="Nguyen T.T.M."/>
            <person name="Dewar K."/>
            <person name="Conant G."/>
            <person name="Drula E."/>
            <person name="Henrissat B."/>
            <person name="Hansel C."/>
            <person name="Singer S."/>
            <person name="Hutchinson M.I."/>
            <person name="de Vries R.P."/>
            <person name="Natvig D.O."/>
            <person name="Powell A.J."/>
            <person name="Tsang A."/>
            <person name="Grigoriev I.V."/>
        </authorList>
    </citation>
    <scope>NUCLEOTIDE SEQUENCE [LARGE SCALE GENOMIC DNA]</scope>
    <source>
        <strain evidence="2 3">ATCC 24622</strain>
    </source>
</reference>
<gene>
    <name evidence="2" type="ORF">VTK73DRAFT_5569</name>
</gene>
<evidence type="ECO:0000256" key="1">
    <source>
        <dbReference type="SAM" id="SignalP"/>
    </source>
</evidence>
<keyword evidence="3" id="KW-1185">Reference proteome</keyword>
<evidence type="ECO:0000313" key="3">
    <source>
        <dbReference type="Proteomes" id="UP001586593"/>
    </source>
</evidence>
<proteinExistence type="predicted"/>
<evidence type="ECO:0008006" key="4">
    <source>
        <dbReference type="Google" id="ProtNLM"/>
    </source>
</evidence>
<dbReference type="EMBL" id="JAZHXJ010000031">
    <property type="protein sequence ID" value="KAL1880556.1"/>
    <property type="molecule type" value="Genomic_DNA"/>
</dbReference>
<evidence type="ECO:0000313" key="2">
    <source>
        <dbReference type="EMBL" id="KAL1880556.1"/>
    </source>
</evidence>
<organism evidence="2 3">
    <name type="scientific">Phialemonium thermophilum</name>
    <dbReference type="NCBI Taxonomy" id="223376"/>
    <lineage>
        <taxon>Eukaryota</taxon>
        <taxon>Fungi</taxon>
        <taxon>Dikarya</taxon>
        <taxon>Ascomycota</taxon>
        <taxon>Pezizomycotina</taxon>
        <taxon>Sordariomycetes</taxon>
        <taxon>Sordariomycetidae</taxon>
        <taxon>Cephalothecales</taxon>
        <taxon>Cephalothecaceae</taxon>
        <taxon>Phialemonium</taxon>
    </lineage>
</organism>
<comment type="caution">
    <text evidence="2">The sequence shown here is derived from an EMBL/GenBank/DDBJ whole genome shotgun (WGS) entry which is preliminary data.</text>
</comment>
<dbReference type="Proteomes" id="UP001586593">
    <property type="component" value="Unassembled WGS sequence"/>
</dbReference>
<keyword evidence="1" id="KW-0732">Signal</keyword>
<name>A0ABR3XY39_9PEZI</name>
<protein>
    <recommendedName>
        <fullName evidence="4">AA1-like domain-containing protein</fullName>
    </recommendedName>
</protein>